<keyword evidence="1" id="KW-0346">Stress response</keyword>
<dbReference type="InterPro" id="IPR029062">
    <property type="entry name" value="Class_I_gatase-like"/>
</dbReference>
<comment type="similarity">
    <text evidence="3">Belongs to the peptidase C56 family. HSP31-like subfamily.</text>
</comment>
<dbReference type="OrthoDB" id="9792284at2"/>
<evidence type="ECO:0000256" key="2">
    <source>
        <dbReference type="ARBA" id="ARBA00023239"/>
    </source>
</evidence>
<comment type="caution">
    <text evidence="5">The sequence shown here is derived from an EMBL/GenBank/DDBJ whole genome shotgun (WGS) entry which is preliminary data.</text>
</comment>
<dbReference type="PANTHER" id="PTHR48094:SF11">
    <property type="entry name" value="GLUTATHIONE-INDEPENDENT GLYOXALASE HSP31-RELATED"/>
    <property type="match status" value="1"/>
</dbReference>
<dbReference type="InterPro" id="IPR050325">
    <property type="entry name" value="Prot/Nucl_acid_deglycase"/>
</dbReference>
<dbReference type="Proteomes" id="UP000050836">
    <property type="component" value="Unassembled WGS sequence"/>
</dbReference>
<name>A0A0R0AHZ3_9GAMM</name>
<dbReference type="GO" id="GO:0005737">
    <property type="term" value="C:cytoplasm"/>
    <property type="evidence" value="ECO:0007669"/>
    <property type="project" value="TreeGrafter"/>
</dbReference>
<dbReference type="PANTHER" id="PTHR48094">
    <property type="entry name" value="PROTEIN/NUCLEIC ACID DEGLYCASE DJ-1-RELATED"/>
    <property type="match status" value="1"/>
</dbReference>
<sequence length="351" mass="37602">MWRWIKRLLLAVTVIMAVLAVGAGLYLHSLDLGSQPPVDPRSSVAELAFVRDAPAPTRGRILAVVSSAGHFPGTGKPAGFELTELSRAYYTFIANGYAVDIASPQGGSPPMRVDDEDMVAADHAFLNDVPARAMLAASLPLEQVDASRYAAVYFVGGKGAMFDFPGNTAIARIVRHIHGAGGVIGAVCHGPAALLDVTLDDGTSLLQGRSVTGFTNAEELFLMKDARQRFDALLQDALVRRGARFVEGGLYLDNTVVDRRLVTGQNPWSTWSVAEAMVKALGHVPVPREATGEEQAVRVMEAYRRGGIDVALKALQSAPGADKRLLLMHALVAAMQGHWGDAWYLQRLAHG</sequence>
<dbReference type="GO" id="GO:0019243">
    <property type="term" value="P:methylglyoxal catabolic process to D-lactate via S-lactoyl-glutathione"/>
    <property type="evidence" value="ECO:0007669"/>
    <property type="project" value="TreeGrafter"/>
</dbReference>
<dbReference type="CDD" id="cd03141">
    <property type="entry name" value="GATase1_Hsp31_like"/>
    <property type="match status" value="1"/>
</dbReference>
<dbReference type="GO" id="GO:0019172">
    <property type="term" value="F:glyoxalase III activity"/>
    <property type="evidence" value="ECO:0007669"/>
    <property type="project" value="TreeGrafter"/>
</dbReference>
<evidence type="ECO:0000256" key="1">
    <source>
        <dbReference type="ARBA" id="ARBA00023016"/>
    </source>
</evidence>
<feature type="domain" description="DJ-1/PfpI" evidence="4">
    <location>
        <begin position="79"/>
        <end position="279"/>
    </location>
</feature>
<evidence type="ECO:0000259" key="4">
    <source>
        <dbReference type="Pfam" id="PF01965"/>
    </source>
</evidence>
<dbReference type="Pfam" id="PF01965">
    <property type="entry name" value="DJ-1_PfpI"/>
    <property type="match status" value="1"/>
</dbReference>
<evidence type="ECO:0000313" key="5">
    <source>
        <dbReference type="EMBL" id="KRG40913.1"/>
    </source>
</evidence>
<protein>
    <recommendedName>
        <fullName evidence="4">DJ-1/PfpI domain-containing protein</fullName>
    </recommendedName>
</protein>
<dbReference type="AlphaFoldDB" id="A0A0R0AHZ3"/>
<dbReference type="Gene3D" id="3.40.50.880">
    <property type="match status" value="1"/>
</dbReference>
<keyword evidence="6" id="KW-1185">Reference proteome</keyword>
<dbReference type="InterPro" id="IPR002818">
    <property type="entry name" value="DJ-1/PfpI"/>
</dbReference>
<organism evidence="5 6">
    <name type="scientific">Stenotrophomonas pictorum JCM 9942</name>
    <dbReference type="NCBI Taxonomy" id="1236960"/>
    <lineage>
        <taxon>Bacteria</taxon>
        <taxon>Pseudomonadati</taxon>
        <taxon>Pseudomonadota</taxon>
        <taxon>Gammaproteobacteria</taxon>
        <taxon>Lysobacterales</taxon>
        <taxon>Lysobacteraceae</taxon>
        <taxon>Stenotrophomonas</taxon>
    </lineage>
</organism>
<dbReference type="RefSeq" id="WP_054659421.1">
    <property type="nucleotide sequence ID" value="NZ_BAZI01000181.1"/>
</dbReference>
<keyword evidence="2" id="KW-0456">Lyase</keyword>
<gene>
    <name evidence="5" type="ORF">ARC78_12175</name>
</gene>
<dbReference type="SUPFAM" id="SSF52317">
    <property type="entry name" value="Class I glutamine amidotransferase-like"/>
    <property type="match status" value="1"/>
</dbReference>
<dbReference type="EMBL" id="LLXS01000030">
    <property type="protein sequence ID" value="KRG40913.1"/>
    <property type="molecule type" value="Genomic_DNA"/>
</dbReference>
<accession>A0A0R0AHZ3</accession>
<reference evidence="5 6" key="1">
    <citation type="submission" date="2015-10" db="EMBL/GenBank/DDBJ databases">
        <title>Genome sequencing and analysis of members of genus Stenotrophomonas.</title>
        <authorList>
            <person name="Patil P.P."/>
            <person name="Midha S."/>
            <person name="Patil P.B."/>
        </authorList>
    </citation>
    <scope>NUCLEOTIDE SEQUENCE [LARGE SCALE GENOMIC DNA]</scope>
    <source>
        <strain evidence="5 6">JCM 9942</strain>
    </source>
</reference>
<proteinExistence type="inferred from homology"/>
<evidence type="ECO:0000256" key="3">
    <source>
        <dbReference type="ARBA" id="ARBA00038493"/>
    </source>
</evidence>
<evidence type="ECO:0000313" key="6">
    <source>
        <dbReference type="Proteomes" id="UP000050836"/>
    </source>
</evidence>